<dbReference type="AlphaFoldDB" id="A0A8J7RSG0"/>
<dbReference type="RefSeq" id="WP_209337214.1">
    <property type="nucleotide sequence ID" value="NZ_JAGIYY010000011.1"/>
</dbReference>
<sequence>MGSEKRNEEGGRAFLDHDPVDYRADRAQPQSFVAEARERGEEDPDFPELYKALAEFADWHLEVKRRRRTGKGIWYAIVEINSHADDGIYTAIQRHHRRCEGKKKAIVAVREMLAEHINKFDDGISIEPELMTDLKWDRRAYDEA</sequence>
<accession>A0A8J7RSG0</accession>
<feature type="region of interest" description="Disordered" evidence="1">
    <location>
        <begin position="1"/>
        <end position="20"/>
    </location>
</feature>
<dbReference type="Proteomes" id="UP000666240">
    <property type="component" value="Unassembled WGS sequence"/>
</dbReference>
<gene>
    <name evidence="2" type="ORF">J5Y06_21285</name>
</gene>
<protein>
    <submittedName>
        <fullName evidence="2">Uncharacterized protein</fullName>
    </submittedName>
</protein>
<organism evidence="2 3">
    <name type="scientific">Tianweitania sediminis</name>
    <dbReference type="NCBI Taxonomy" id="1502156"/>
    <lineage>
        <taxon>Bacteria</taxon>
        <taxon>Pseudomonadati</taxon>
        <taxon>Pseudomonadota</taxon>
        <taxon>Alphaproteobacteria</taxon>
        <taxon>Hyphomicrobiales</taxon>
        <taxon>Phyllobacteriaceae</taxon>
        <taxon>Tianweitania</taxon>
    </lineage>
</organism>
<dbReference type="EMBL" id="JAGIYY010000011">
    <property type="protein sequence ID" value="MBP0441189.1"/>
    <property type="molecule type" value="Genomic_DNA"/>
</dbReference>
<comment type="caution">
    <text evidence="2">The sequence shown here is derived from an EMBL/GenBank/DDBJ whole genome shotgun (WGS) entry which is preliminary data.</text>
</comment>
<evidence type="ECO:0000313" key="3">
    <source>
        <dbReference type="Proteomes" id="UP000666240"/>
    </source>
</evidence>
<reference evidence="2" key="1">
    <citation type="submission" date="2021-03" db="EMBL/GenBank/DDBJ databases">
        <title>Genome sequencing and assembly of Tianweitania sediminis.</title>
        <authorList>
            <person name="Chhetri G."/>
        </authorList>
    </citation>
    <scope>NUCLEOTIDE SEQUENCE</scope>
    <source>
        <strain evidence="2">Z8</strain>
    </source>
</reference>
<keyword evidence="3" id="KW-1185">Reference proteome</keyword>
<name>A0A8J7RSG0_9HYPH</name>
<proteinExistence type="predicted"/>
<evidence type="ECO:0000256" key="1">
    <source>
        <dbReference type="SAM" id="MobiDB-lite"/>
    </source>
</evidence>
<evidence type="ECO:0000313" key="2">
    <source>
        <dbReference type="EMBL" id="MBP0441189.1"/>
    </source>
</evidence>